<keyword evidence="1" id="KW-0472">Membrane</keyword>
<organism evidence="2 3">
    <name type="scientific">Pseudobacteroides cellulosolvens ATCC 35603 = DSM 2933</name>
    <dbReference type="NCBI Taxonomy" id="398512"/>
    <lineage>
        <taxon>Bacteria</taxon>
        <taxon>Bacillati</taxon>
        <taxon>Bacillota</taxon>
        <taxon>Clostridia</taxon>
        <taxon>Eubacteriales</taxon>
        <taxon>Oscillospiraceae</taxon>
        <taxon>Pseudobacteroides</taxon>
    </lineage>
</organism>
<dbReference type="RefSeq" id="WP_036944549.1">
    <property type="nucleotide sequence ID" value="NZ_JQKC01000032.1"/>
</dbReference>
<reference evidence="3" key="1">
    <citation type="submission" date="2015-07" db="EMBL/GenBank/DDBJ databases">
        <title>Near-Complete Genome Sequence of the Cellulolytic Bacterium Bacteroides (Pseudobacteroides) cellulosolvens ATCC 35603.</title>
        <authorList>
            <person name="Dassa B."/>
            <person name="Utturkar S.M."/>
            <person name="Klingeman D.M."/>
            <person name="Hurt R.A."/>
            <person name="Keller M."/>
            <person name="Xu J."/>
            <person name="Reddy Y.H.K."/>
            <person name="Borovok I."/>
            <person name="Grinberg I.R."/>
            <person name="Lamed R."/>
            <person name="Zhivin O."/>
            <person name="Bayer E.A."/>
            <person name="Brown S.D."/>
        </authorList>
    </citation>
    <scope>NUCLEOTIDE SEQUENCE [LARGE SCALE GENOMIC DNA]</scope>
    <source>
        <strain evidence="3">DSM 2933</strain>
    </source>
</reference>
<comment type="caution">
    <text evidence="2">The sequence shown here is derived from an EMBL/GenBank/DDBJ whole genome shotgun (WGS) entry which is preliminary data.</text>
</comment>
<feature type="transmembrane region" description="Helical" evidence="1">
    <location>
        <begin position="33"/>
        <end position="57"/>
    </location>
</feature>
<feature type="transmembrane region" description="Helical" evidence="1">
    <location>
        <begin position="131"/>
        <end position="155"/>
    </location>
</feature>
<keyword evidence="3" id="KW-1185">Reference proteome</keyword>
<evidence type="ECO:0000256" key="1">
    <source>
        <dbReference type="SAM" id="Phobius"/>
    </source>
</evidence>
<gene>
    <name evidence="2" type="ORF">Bccel_2771</name>
</gene>
<evidence type="ECO:0000313" key="2">
    <source>
        <dbReference type="EMBL" id="KNY27500.1"/>
    </source>
</evidence>
<keyword evidence="1" id="KW-0812">Transmembrane</keyword>
<protein>
    <submittedName>
        <fullName evidence="2">Uncharacterized protein</fullName>
    </submittedName>
</protein>
<proteinExistence type="predicted"/>
<sequence length="190" mass="22180">MYTEGDHNQSMEQRYKWIERFVYDPDLRYPGMFILPGIIGMGLSVTAGMVLLILDVIFGFCKYIPLLLIFVNIILGLTVYNMFSRKNKAGSYTFSFFKPSLMIGLCGVYSSLLFLYLIYEMFYWTIGPQLIVNYYMIGVIIVYVLIAILQGIWYLTALKKGYYCMDESIKDLDIVRNKMNKVGKCWLYLH</sequence>
<accession>A0A0L6JP67</accession>
<dbReference type="STRING" id="398512.Bccel_2771"/>
<name>A0A0L6JP67_9FIRM</name>
<dbReference type="EMBL" id="LGTC01000001">
    <property type="protein sequence ID" value="KNY27500.1"/>
    <property type="molecule type" value="Genomic_DNA"/>
</dbReference>
<keyword evidence="1" id="KW-1133">Transmembrane helix</keyword>
<feature type="transmembrane region" description="Helical" evidence="1">
    <location>
        <begin position="63"/>
        <end position="83"/>
    </location>
</feature>
<evidence type="ECO:0000313" key="3">
    <source>
        <dbReference type="Proteomes" id="UP000036923"/>
    </source>
</evidence>
<dbReference type="AlphaFoldDB" id="A0A0L6JP67"/>
<feature type="transmembrane region" description="Helical" evidence="1">
    <location>
        <begin position="95"/>
        <end position="119"/>
    </location>
</feature>
<dbReference type="Proteomes" id="UP000036923">
    <property type="component" value="Unassembled WGS sequence"/>
</dbReference>